<dbReference type="SMART" id="SM00320">
    <property type="entry name" value="WD40"/>
    <property type="match status" value="4"/>
</dbReference>
<name>A0AAE1ZA88_SCHME</name>
<dbReference type="PANTHER" id="PTHR44411">
    <property type="entry name" value="THO COMPLEX SUBUNIT 6 HOMOLOG"/>
    <property type="match status" value="1"/>
</dbReference>
<evidence type="ECO:0000313" key="4">
    <source>
        <dbReference type="Proteomes" id="UP001292079"/>
    </source>
</evidence>
<proteinExistence type="inferred from homology"/>
<comment type="similarity">
    <text evidence="1">Belongs to the WD repeat THOC6 family.</text>
</comment>
<dbReference type="InterPro" id="IPR015943">
    <property type="entry name" value="WD40/YVTN_repeat-like_dom_sf"/>
</dbReference>
<dbReference type="AlphaFoldDB" id="A0AAE1ZA88"/>
<accession>A0AAE1ZA88</accession>
<gene>
    <name evidence="3" type="ORF">MN116_006535</name>
</gene>
<evidence type="ECO:0000256" key="1">
    <source>
        <dbReference type="ARBA" id="ARBA00009728"/>
    </source>
</evidence>
<keyword evidence="2" id="KW-0853">WD repeat</keyword>
<dbReference type="EMBL" id="JALJAT010000004">
    <property type="protein sequence ID" value="KAK4470070.1"/>
    <property type="molecule type" value="Genomic_DNA"/>
</dbReference>
<dbReference type="GO" id="GO:0000346">
    <property type="term" value="C:transcription export complex"/>
    <property type="evidence" value="ECO:0007669"/>
    <property type="project" value="TreeGrafter"/>
</dbReference>
<dbReference type="Gene3D" id="2.130.10.10">
    <property type="entry name" value="YVTN repeat-like/Quinoprotein amine dehydrogenase"/>
    <property type="match status" value="1"/>
</dbReference>
<evidence type="ECO:0000313" key="3">
    <source>
        <dbReference type="EMBL" id="KAK4470070.1"/>
    </source>
</evidence>
<dbReference type="InterPro" id="IPR001680">
    <property type="entry name" value="WD40_rpt"/>
</dbReference>
<organism evidence="3 4">
    <name type="scientific">Schistosoma mekongi</name>
    <name type="common">Parasitic worm</name>
    <dbReference type="NCBI Taxonomy" id="38744"/>
    <lineage>
        <taxon>Eukaryota</taxon>
        <taxon>Metazoa</taxon>
        <taxon>Spiralia</taxon>
        <taxon>Lophotrochozoa</taxon>
        <taxon>Platyhelminthes</taxon>
        <taxon>Trematoda</taxon>
        <taxon>Digenea</taxon>
        <taxon>Strigeidida</taxon>
        <taxon>Schistosomatoidea</taxon>
        <taxon>Schistosomatidae</taxon>
        <taxon>Schistosoma</taxon>
    </lineage>
</organism>
<protein>
    <recommendedName>
        <fullName evidence="5">THO complex subunit 6</fullName>
    </recommendedName>
</protein>
<evidence type="ECO:0008006" key="5">
    <source>
        <dbReference type="Google" id="ProtNLM"/>
    </source>
</evidence>
<dbReference type="InterPro" id="IPR042626">
    <property type="entry name" value="THOC6"/>
</dbReference>
<evidence type="ECO:0000256" key="2">
    <source>
        <dbReference type="ARBA" id="ARBA00022574"/>
    </source>
</evidence>
<reference evidence="3" key="2">
    <citation type="journal article" date="2023" name="Infect Dis Poverty">
        <title>Chromosome-scale genome of the human blood fluke Schistosoma mekongi and its implications for public health.</title>
        <authorList>
            <person name="Zhou M."/>
            <person name="Xu L."/>
            <person name="Xu D."/>
            <person name="Chen W."/>
            <person name="Khan J."/>
            <person name="Hu Y."/>
            <person name="Huang H."/>
            <person name="Wei H."/>
            <person name="Zhang Y."/>
            <person name="Chusongsang P."/>
            <person name="Tanasarnprasert K."/>
            <person name="Hu X."/>
            <person name="Limpanont Y."/>
            <person name="Lv Z."/>
        </authorList>
    </citation>
    <scope>NUCLEOTIDE SEQUENCE</scope>
    <source>
        <strain evidence="3">LV_2022a</strain>
    </source>
</reference>
<dbReference type="SUPFAM" id="SSF50978">
    <property type="entry name" value="WD40 repeat-like"/>
    <property type="match status" value="1"/>
</dbReference>
<comment type="caution">
    <text evidence="3">The sequence shown here is derived from an EMBL/GenBank/DDBJ whole genome shotgun (WGS) entry which is preliminary data.</text>
</comment>
<reference evidence="3" key="1">
    <citation type="submission" date="2022-04" db="EMBL/GenBank/DDBJ databases">
        <authorList>
            <person name="Xu L."/>
            <person name="Lv Z."/>
        </authorList>
    </citation>
    <scope>NUCLEOTIDE SEQUENCE</scope>
    <source>
        <strain evidence="3">LV_2022a</strain>
    </source>
</reference>
<sequence length="359" mass="39678">MNNNRVIAHTLVLSSVASPCGKYLIFGTNTQKLLVYSLCSLSCDTQLEGKPESIINVKYAKAIYSLCFGKDYIFCGSVGVIVIYKWTTPTDNFLKYYDTVHLTSANIYTTVSEVTGLCFNTKSDTLMAALGDGTIHTFSISCCVKENFTLAAHKSTVYKICNVGVNEFGTSSEDGTVCFWDQRVIQNENFKASSIFKPYLNSKLSRPKLGSWLTTLSCKEFEEDWFVTGGGPRLSLWSRRAGRNVCTLLPEGLSDNWYSQTAIFCDIDNDSRIVAGGNSSSLYMWDHVGNLLASVDLHDPPNLRLSHVLVVDTFNLSELVDSLKLKYHSNCALFVGGCGPVIRLIANLGYPLGMLHYSP</sequence>
<dbReference type="GO" id="GO:0000347">
    <property type="term" value="C:THO complex"/>
    <property type="evidence" value="ECO:0007669"/>
    <property type="project" value="TreeGrafter"/>
</dbReference>
<dbReference type="PANTHER" id="PTHR44411:SF1">
    <property type="entry name" value="THO COMPLEX SUBUNIT 6 HOMOLOG"/>
    <property type="match status" value="1"/>
</dbReference>
<dbReference type="InterPro" id="IPR036322">
    <property type="entry name" value="WD40_repeat_dom_sf"/>
</dbReference>
<dbReference type="Proteomes" id="UP001292079">
    <property type="component" value="Unassembled WGS sequence"/>
</dbReference>
<keyword evidence="4" id="KW-1185">Reference proteome</keyword>
<dbReference type="GO" id="GO:0006406">
    <property type="term" value="P:mRNA export from nucleus"/>
    <property type="evidence" value="ECO:0007669"/>
    <property type="project" value="TreeGrafter"/>
</dbReference>